<dbReference type="InterPro" id="IPR005172">
    <property type="entry name" value="CRC"/>
</dbReference>
<gene>
    <name evidence="6" type="ORF">K2173_024545</name>
</gene>
<protein>
    <recommendedName>
        <fullName evidence="5">CRC domain-containing protein</fullName>
    </recommendedName>
</protein>
<accession>A0AAV8SVP3</accession>
<proteinExistence type="inferred from homology"/>
<keyword evidence="3" id="KW-0539">Nucleus</keyword>
<evidence type="ECO:0000313" key="7">
    <source>
        <dbReference type="Proteomes" id="UP001159364"/>
    </source>
</evidence>
<dbReference type="PROSITE" id="PS51634">
    <property type="entry name" value="CRC"/>
    <property type="match status" value="1"/>
</dbReference>
<dbReference type="Pfam" id="PF03638">
    <property type="entry name" value="TCR"/>
    <property type="match status" value="1"/>
</dbReference>
<organism evidence="6 7">
    <name type="scientific">Erythroxylum novogranatense</name>
    <dbReference type="NCBI Taxonomy" id="1862640"/>
    <lineage>
        <taxon>Eukaryota</taxon>
        <taxon>Viridiplantae</taxon>
        <taxon>Streptophyta</taxon>
        <taxon>Embryophyta</taxon>
        <taxon>Tracheophyta</taxon>
        <taxon>Spermatophyta</taxon>
        <taxon>Magnoliopsida</taxon>
        <taxon>eudicotyledons</taxon>
        <taxon>Gunneridae</taxon>
        <taxon>Pentapetalae</taxon>
        <taxon>rosids</taxon>
        <taxon>fabids</taxon>
        <taxon>Malpighiales</taxon>
        <taxon>Erythroxylaceae</taxon>
        <taxon>Erythroxylum</taxon>
    </lineage>
</organism>
<name>A0AAV8SVP3_9ROSI</name>
<feature type="compositionally biased region" description="Basic and acidic residues" evidence="4">
    <location>
        <begin position="238"/>
        <end position="247"/>
    </location>
</feature>
<dbReference type="GO" id="GO:0005634">
    <property type="term" value="C:nucleus"/>
    <property type="evidence" value="ECO:0007669"/>
    <property type="project" value="UniProtKB-SubCell"/>
</dbReference>
<evidence type="ECO:0000313" key="6">
    <source>
        <dbReference type="EMBL" id="KAJ8756000.1"/>
    </source>
</evidence>
<comment type="caution">
    <text evidence="6">The sequence shown here is derived from an EMBL/GenBank/DDBJ whole genome shotgun (WGS) entry which is preliminary data.</text>
</comment>
<evidence type="ECO:0000256" key="3">
    <source>
        <dbReference type="ARBA" id="ARBA00023242"/>
    </source>
</evidence>
<comment type="subcellular location">
    <subcellularLocation>
        <location evidence="1">Nucleus</location>
    </subcellularLocation>
</comment>
<dbReference type="InterPro" id="IPR033467">
    <property type="entry name" value="Tesmin/TSO1-like_CXC"/>
</dbReference>
<evidence type="ECO:0000256" key="2">
    <source>
        <dbReference type="ARBA" id="ARBA00007267"/>
    </source>
</evidence>
<dbReference type="PANTHER" id="PTHR12446">
    <property type="entry name" value="TESMIN/TSO1-RELATED"/>
    <property type="match status" value="1"/>
</dbReference>
<evidence type="ECO:0000259" key="5">
    <source>
        <dbReference type="PROSITE" id="PS51634"/>
    </source>
</evidence>
<comment type="similarity">
    <text evidence="2">Belongs to the lin-54 family.</text>
</comment>
<feature type="domain" description="CRC" evidence="5">
    <location>
        <begin position="1"/>
        <end position="115"/>
    </location>
</feature>
<dbReference type="SMART" id="SM01114">
    <property type="entry name" value="CXC"/>
    <property type="match status" value="1"/>
</dbReference>
<reference evidence="6 7" key="1">
    <citation type="submission" date="2021-09" db="EMBL/GenBank/DDBJ databases">
        <title>Genomic insights and catalytic innovation underlie evolution of tropane alkaloids biosynthesis.</title>
        <authorList>
            <person name="Wang Y.-J."/>
            <person name="Tian T."/>
            <person name="Huang J.-P."/>
            <person name="Huang S.-X."/>
        </authorList>
    </citation>
    <scope>NUCLEOTIDE SEQUENCE [LARGE SCALE GENOMIC DNA]</scope>
    <source>
        <strain evidence="6">KIB-2018</strain>
        <tissue evidence="6">Leaf</tissue>
    </source>
</reference>
<evidence type="ECO:0000256" key="1">
    <source>
        <dbReference type="ARBA" id="ARBA00004123"/>
    </source>
</evidence>
<dbReference type="Proteomes" id="UP001159364">
    <property type="component" value="Linkage Group LG09"/>
</dbReference>
<feature type="compositionally biased region" description="Basic and acidic residues" evidence="4">
    <location>
        <begin position="255"/>
        <end position="270"/>
    </location>
</feature>
<dbReference type="PANTHER" id="PTHR12446:SF64">
    <property type="entry name" value="TESMIN_TSO1-LIKE CXC DOMAIN-CONTAINING PROTEIN"/>
    <property type="match status" value="1"/>
</dbReference>
<feature type="region of interest" description="Disordered" evidence="4">
    <location>
        <begin position="238"/>
        <end position="280"/>
    </location>
</feature>
<dbReference type="GO" id="GO:0006355">
    <property type="term" value="P:regulation of DNA-templated transcription"/>
    <property type="evidence" value="ECO:0007669"/>
    <property type="project" value="TreeGrafter"/>
</dbReference>
<keyword evidence="7" id="KW-1185">Reference proteome</keyword>
<dbReference type="EMBL" id="JAIWQS010000009">
    <property type="protein sequence ID" value="KAJ8756000.1"/>
    <property type="molecule type" value="Genomic_DNA"/>
</dbReference>
<evidence type="ECO:0000256" key="4">
    <source>
        <dbReference type="SAM" id="MobiDB-lite"/>
    </source>
</evidence>
<sequence>MPMQVFQMLKIVRVYCDGCGCVDCFNNIENEDARLEATETILERNPHAFKPKIYSSPCSAGVHGDPAKDVLFMGIHNKGCCCKRTHCIKKYCECFQANILCSENCKCIDCENLSNNFFEESRKSKFEEFLDANKKDPTIQEFKHNQQESLIGVCGSLPASFVDPHCPIIDSEVGLSKTAHRSLLANTILPSDIRQLCSILVTVSAAANAVTAEAGELSRKLSTGIDIQKSTLLLDKQSDVGENDSKRNGTNVQESRYDDVQEEKTSRPEGDELIFTEKGNGPASSTKNLYHGFHPDAYIKQERLVLSCLRDWLETLSTFGSLKVFLLIIKNLSLASEANADNILILSAGKMTGIQAENLKNVFTKSPTET</sequence>
<dbReference type="InterPro" id="IPR028307">
    <property type="entry name" value="Lin-54_fam"/>
</dbReference>
<dbReference type="AlphaFoldDB" id="A0AAV8SVP3"/>